<evidence type="ECO:0000313" key="1">
    <source>
        <dbReference type="EMBL" id="QNO47107.1"/>
    </source>
</evidence>
<dbReference type="AlphaFoldDB" id="A0A7G9YGH3"/>
<organism evidence="1">
    <name type="scientific">Candidatus Methanogaster sp. ANME-2c ERB4</name>
    <dbReference type="NCBI Taxonomy" id="2759911"/>
    <lineage>
        <taxon>Archaea</taxon>
        <taxon>Methanobacteriati</taxon>
        <taxon>Methanobacteriota</taxon>
        <taxon>Stenosarchaea group</taxon>
        <taxon>Methanomicrobia</taxon>
        <taxon>Methanosarcinales</taxon>
        <taxon>ANME-2 cluster</taxon>
        <taxon>Candidatus Methanogasteraceae</taxon>
        <taxon>Candidatus Methanogaster</taxon>
    </lineage>
</organism>
<accession>A0A7G9YGH3</accession>
<reference evidence="1" key="1">
    <citation type="submission" date="2020-06" db="EMBL/GenBank/DDBJ databases">
        <title>Unique genomic features of the anaerobic methanotrophic archaea.</title>
        <authorList>
            <person name="Chadwick G.L."/>
            <person name="Skennerton C.T."/>
            <person name="Laso-Perez R."/>
            <person name="Leu A.O."/>
            <person name="Speth D.R."/>
            <person name="Yu H."/>
            <person name="Morgan-Lang C."/>
            <person name="Hatzenpichler R."/>
            <person name="Goudeau D."/>
            <person name="Malmstrom R."/>
            <person name="Brazelton W.J."/>
            <person name="Woyke T."/>
            <person name="Hallam S.J."/>
            <person name="Tyson G.W."/>
            <person name="Wegener G."/>
            <person name="Boetius A."/>
            <person name="Orphan V."/>
        </authorList>
    </citation>
    <scope>NUCLEOTIDE SEQUENCE</scope>
</reference>
<dbReference type="EMBL" id="MT631241">
    <property type="protein sequence ID" value="QNO47107.1"/>
    <property type="molecule type" value="Genomic_DNA"/>
</dbReference>
<sequence>MNPKALVNVFQDTEEVGFQLFPEAARFFERFPANRAEISPDLDATKSFFAMLVVSIVIHPIPAFRTVW</sequence>
<proteinExistence type="predicted"/>
<name>A0A7G9YGH3_9EURY</name>
<protein>
    <submittedName>
        <fullName evidence="1">Uncharacterized protein</fullName>
    </submittedName>
</protein>
<gene>
    <name evidence="1" type="ORF">PLINODHC_00001</name>
</gene>